<evidence type="ECO:0000256" key="5">
    <source>
        <dbReference type="ARBA" id="ARBA00022827"/>
    </source>
</evidence>
<dbReference type="EMBL" id="CP014674">
    <property type="protein sequence ID" value="AOX17303.1"/>
    <property type="molecule type" value="Genomic_DNA"/>
</dbReference>
<sequence>MSETEKHWVDVMALADLEDNVLTAASLGETPLVLLRTGEEVRAFGGKCPHKGAPLEQGAVCKDKFGVSQIVCPWHKACFSAESGRLIEPLALDPLPAYPVEIHDGRVLVGSVPRELPAPNSMRDSETAVIVGAGAAGVTAVVTLREEGFAGRIVLISPESDLPYDRTALSKMVLGSKPEDLKIPPIRSEEWYEANNIERLTDKIDRIDIDARTVYLHENDPIQAEHILLATGSVATRPNLPGADLKGVHVLRTAKDAKVIVDEAGPDQTAVLIGASFITMEAAAALRKRGVGVTVISRENIPFESKFGHEIGTRMRQLHEANGVAFVPDCEVKQIGGGEKVEWVLLDDDTKLNADFVIAGIGVKPIADYVKDHHAATDGGIDVDDHMRVAPGVYAAGDIAHFPHDGKRYRIEHWRTAQCQARLAARTMLGLPADDLPTPWFWTQQYDKKLEYVGWPEKFDAIDFEGDLDNFDFLAKLRHEGKIVGVIGAGRAKQIAKLAVNFNDA</sequence>
<protein>
    <submittedName>
        <fullName evidence="9">Uncharacterized protein</fullName>
    </submittedName>
</protein>
<evidence type="ECO:0000256" key="6">
    <source>
        <dbReference type="ARBA" id="ARBA00023002"/>
    </source>
</evidence>
<evidence type="ECO:0000313" key="9">
    <source>
        <dbReference type="EMBL" id="AOX17303.1"/>
    </source>
</evidence>
<dbReference type="GO" id="GO:0016651">
    <property type="term" value="F:oxidoreductase activity, acting on NAD(P)H"/>
    <property type="evidence" value="ECO:0007669"/>
    <property type="project" value="TreeGrafter"/>
</dbReference>
<keyword evidence="10" id="KW-1185">Reference proteome</keyword>
<dbReference type="GO" id="GO:0046872">
    <property type="term" value="F:metal ion binding"/>
    <property type="evidence" value="ECO:0007669"/>
    <property type="project" value="UniProtKB-KW"/>
</dbReference>
<dbReference type="InterPro" id="IPR023753">
    <property type="entry name" value="FAD/NAD-binding_dom"/>
</dbReference>
<dbReference type="InterPro" id="IPR028202">
    <property type="entry name" value="Reductase_C"/>
</dbReference>
<keyword evidence="6" id="KW-0560">Oxidoreductase</keyword>
<dbReference type="InterPro" id="IPR036188">
    <property type="entry name" value="FAD/NAD-bd_sf"/>
</dbReference>
<dbReference type="GO" id="GO:0051537">
    <property type="term" value="F:2 iron, 2 sulfur cluster binding"/>
    <property type="evidence" value="ECO:0007669"/>
    <property type="project" value="UniProtKB-KW"/>
</dbReference>
<keyword evidence="8" id="KW-0411">Iron-sulfur</keyword>
<dbReference type="PANTHER" id="PTHR43557">
    <property type="entry name" value="APOPTOSIS-INDUCING FACTOR 1"/>
    <property type="match status" value="1"/>
</dbReference>
<evidence type="ECO:0000256" key="1">
    <source>
        <dbReference type="ARBA" id="ARBA00001974"/>
    </source>
</evidence>
<dbReference type="eggNOG" id="COG2146">
    <property type="taxonomic scope" value="Bacteria"/>
</dbReference>
<dbReference type="PRINTS" id="PR00368">
    <property type="entry name" value="FADPNR"/>
</dbReference>
<dbReference type="Gene3D" id="3.50.50.60">
    <property type="entry name" value="FAD/NAD(P)-binding domain"/>
    <property type="match status" value="2"/>
</dbReference>
<dbReference type="eggNOG" id="COG0446">
    <property type="taxonomic scope" value="Bacteria"/>
</dbReference>
<evidence type="ECO:0000256" key="7">
    <source>
        <dbReference type="ARBA" id="ARBA00023004"/>
    </source>
</evidence>
<comment type="cofactor">
    <cofactor evidence="1">
        <name>FAD</name>
        <dbReference type="ChEBI" id="CHEBI:57692"/>
    </cofactor>
</comment>
<gene>
    <name evidence="9" type="ORF">A0U89_09330</name>
</gene>
<dbReference type="KEGG" id="kba:A0U89_09330"/>
<evidence type="ECO:0000256" key="4">
    <source>
        <dbReference type="ARBA" id="ARBA00022723"/>
    </source>
</evidence>
<evidence type="ECO:0000256" key="3">
    <source>
        <dbReference type="ARBA" id="ARBA00022714"/>
    </source>
</evidence>
<dbReference type="SUPFAM" id="SSF55424">
    <property type="entry name" value="FAD/NAD-linked reductases, dimerisation (C-terminal) domain"/>
    <property type="match status" value="1"/>
</dbReference>
<keyword evidence="7" id="KW-0408">Iron</keyword>
<dbReference type="SUPFAM" id="SSF51905">
    <property type="entry name" value="FAD/NAD(P)-binding domain"/>
    <property type="match status" value="1"/>
</dbReference>
<dbReference type="PROSITE" id="PS51296">
    <property type="entry name" value="RIESKE"/>
    <property type="match status" value="1"/>
</dbReference>
<dbReference type="InterPro" id="IPR036922">
    <property type="entry name" value="Rieske_2Fe-2S_sf"/>
</dbReference>
<dbReference type="Gene3D" id="3.30.390.30">
    <property type="match status" value="1"/>
</dbReference>
<dbReference type="Pfam" id="PF07992">
    <property type="entry name" value="Pyr_redox_2"/>
    <property type="match status" value="1"/>
</dbReference>
<evidence type="ECO:0000256" key="2">
    <source>
        <dbReference type="ARBA" id="ARBA00022630"/>
    </source>
</evidence>
<dbReference type="Gene3D" id="2.102.10.10">
    <property type="entry name" value="Rieske [2Fe-2S] iron-sulphur domain"/>
    <property type="match status" value="1"/>
</dbReference>
<dbReference type="InterPro" id="IPR050446">
    <property type="entry name" value="FAD-oxidoreductase/Apoptosis"/>
</dbReference>
<keyword evidence="3" id="KW-0001">2Fe-2S</keyword>
<dbReference type="PANTHER" id="PTHR43557:SF2">
    <property type="entry name" value="RIESKE DOMAIN-CONTAINING PROTEIN-RELATED"/>
    <property type="match status" value="1"/>
</dbReference>
<dbReference type="RefSeq" id="WP_070402939.1">
    <property type="nucleotide sequence ID" value="NZ_BJVW01000001.1"/>
</dbReference>
<proteinExistence type="predicted"/>
<dbReference type="STRING" id="153496.A0U89_09330"/>
<dbReference type="Pfam" id="PF00355">
    <property type="entry name" value="Rieske"/>
    <property type="match status" value="1"/>
</dbReference>
<dbReference type="AlphaFoldDB" id="A0A1D8UUI4"/>
<name>A0A1D8UUI4_9PROT</name>
<dbReference type="PRINTS" id="PR00411">
    <property type="entry name" value="PNDRDTASEI"/>
</dbReference>
<evidence type="ECO:0000256" key="8">
    <source>
        <dbReference type="ARBA" id="ARBA00023014"/>
    </source>
</evidence>
<dbReference type="Proteomes" id="UP000179145">
    <property type="component" value="Chromosome"/>
</dbReference>
<keyword evidence="5" id="KW-0274">FAD</keyword>
<dbReference type="InterPro" id="IPR017941">
    <property type="entry name" value="Rieske_2Fe-2S"/>
</dbReference>
<dbReference type="GO" id="GO:0005737">
    <property type="term" value="C:cytoplasm"/>
    <property type="evidence" value="ECO:0007669"/>
    <property type="project" value="TreeGrafter"/>
</dbReference>
<dbReference type="SUPFAM" id="SSF50022">
    <property type="entry name" value="ISP domain"/>
    <property type="match status" value="1"/>
</dbReference>
<dbReference type="OrthoDB" id="7809559at2"/>
<keyword evidence="4" id="KW-0479">Metal-binding</keyword>
<dbReference type="Pfam" id="PF14759">
    <property type="entry name" value="Reductase_C"/>
    <property type="match status" value="1"/>
</dbReference>
<organism evidence="9 10">
    <name type="scientific">Kozakia baliensis</name>
    <dbReference type="NCBI Taxonomy" id="153496"/>
    <lineage>
        <taxon>Bacteria</taxon>
        <taxon>Pseudomonadati</taxon>
        <taxon>Pseudomonadota</taxon>
        <taxon>Alphaproteobacteria</taxon>
        <taxon>Acetobacterales</taxon>
        <taxon>Acetobacteraceae</taxon>
        <taxon>Kozakia</taxon>
    </lineage>
</organism>
<evidence type="ECO:0000313" key="10">
    <source>
        <dbReference type="Proteomes" id="UP000179145"/>
    </source>
</evidence>
<dbReference type="InterPro" id="IPR016156">
    <property type="entry name" value="FAD/NAD-linked_Rdtase_dimer_sf"/>
</dbReference>
<reference evidence="9 10" key="1">
    <citation type="journal article" date="2016" name="Microb. Cell Fact.">
        <title>Dissection of exopolysaccharide biosynthesis in Kozakia baliensis.</title>
        <authorList>
            <person name="Brandt J.U."/>
            <person name="Jakob F."/>
            <person name="Behr J."/>
            <person name="Geissler A.J."/>
            <person name="Vogel R.F."/>
        </authorList>
    </citation>
    <scope>NUCLEOTIDE SEQUENCE [LARGE SCALE GENOMIC DNA]</scope>
    <source>
        <strain evidence="9 10">DSM 14400</strain>
    </source>
</reference>
<keyword evidence="2" id="KW-0285">Flavoprotein</keyword>
<accession>A0A1D8UUI4</accession>